<keyword evidence="2" id="KW-0132">Cell division</keyword>
<feature type="transmembrane region" description="Helical" evidence="1">
    <location>
        <begin position="7"/>
        <end position="26"/>
    </location>
</feature>
<evidence type="ECO:0000313" key="2">
    <source>
        <dbReference type="EMBL" id="RXJ63352.1"/>
    </source>
</evidence>
<dbReference type="EMBL" id="PDKO01000004">
    <property type="protein sequence ID" value="RXJ63352.1"/>
    <property type="molecule type" value="Genomic_DNA"/>
</dbReference>
<accession>A0A4Q0Y096</accession>
<keyword evidence="1" id="KW-0472">Membrane</keyword>
<name>A0A4Q0Y096_9BACT</name>
<organism evidence="2 3">
    <name type="scientific">Halarcobacter anaerophilus</name>
    <dbReference type="NCBI Taxonomy" id="877500"/>
    <lineage>
        <taxon>Bacteria</taxon>
        <taxon>Pseudomonadati</taxon>
        <taxon>Campylobacterota</taxon>
        <taxon>Epsilonproteobacteria</taxon>
        <taxon>Campylobacterales</taxon>
        <taxon>Arcobacteraceae</taxon>
        <taxon>Halarcobacter</taxon>
    </lineage>
</organism>
<dbReference type="RefSeq" id="WP_129081860.1">
    <property type="nucleotide sequence ID" value="NZ_CP041070.1"/>
</dbReference>
<keyword evidence="1" id="KW-0812">Transmembrane</keyword>
<keyword evidence="1" id="KW-1133">Transmembrane helix</keyword>
<feature type="transmembrane region" description="Helical" evidence="1">
    <location>
        <begin position="139"/>
        <end position="165"/>
    </location>
</feature>
<keyword evidence="2" id="KW-0131">Cell cycle</keyword>
<dbReference type="OrthoDB" id="5348519at2"/>
<dbReference type="GO" id="GO:0016020">
    <property type="term" value="C:membrane"/>
    <property type="evidence" value="ECO:0007669"/>
    <property type="project" value="InterPro"/>
</dbReference>
<proteinExistence type="predicted"/>
<evidence type="ECO:0000256" key="1">
    <source>
        <dbReference type="SAM" id="Phobius"/>
    </source>
</evidence>
<dbReference type="InterPro" id="IPR004513">
    <property type="entry name" value="FtsX"/>
</dbReference>
<dbReference type="Proteomes" id="UP000290191">
    <property type="component" value="Unassembled WGS sequence"/>
</dbReference>
<comment type="caution">
    <text evidence="2">The sequence shown here is derived from an EMBL/GenBank/DDBJ whole genome shotgun (WGS) entry which is preliminary data.</text>
</comment>
<sequence length="272" mass="31178">MKFLKNTFGFVIPLTAMLISFIIYIFSTNILDNYKKTIANDYSIVVITNTPLIKENISELANIRVEKIITLKNDKIIKNISSSLSNTSIDLLKRKLPHFYKIKLEVFPTTSELESIKNQLYENKNVRKVEIFSKNHNTVYLLLLLLSRISMILFSIITIFAIMMISKQIRIWFYEHHEKITILKLHGASILYSSSTILKYAIFSSLISFITVSAIFIYLVGNIGILLPDDLEGIISVTLTVEDSLIKIFFLSFGISILTIIGVLLKYKIKHD</sequence>
<dbReference type="PANTHER" id="PTHR47755">
    <property type="entry name" value="CELL DIVISION PROTEIN FTSX"/>
    <property type="match status" value="1"/>
</dbReference>
<dbReference type="STRING" id="877500.GCA_000935065_00471"/>
<protein>
    <submittedName>
        <fullName evidence="2">Cell division protein FtsX</fullName>
    </submittedName>
</protein>
<gene>
    <name evidence="2" type="ORF">CRV06_06660</name>
</gene>
<feature type="transmembrane region" description="Helical" evidence="1">
    <location>
        <begin position="245"/>
        <end position="265"/>
    </location>
</feature>
<feature type="transmembrane region" description="Helical" evidence="1">
    <location>
        <begin position="200"/>
        <end position="225"/>
    </location>
</feature>
<keyword evidence="3" id="KW-1185">Reference proteome</keyword>
<reference evidence="2 3" key="1">
    <citation type="submission" date="2017-10" db="EMBL/GenBank/DDBJ databases">
        <title>Genomics of the genus Arcobacter.</title>
        <authorList>
            <person name="Perez-Cataluna A."/>
            <person name="Figueras M.J."/>
        </authorList>
    </citation>
    <scope>NUCLEOTIDE SEQUENCE [LARGE SCALE GENOMIC DNA]</scope>
    <source>
        <strain evidence="2 3">DSM 24636</strain>
    </source>
</reference>
<dbReference type="GO" id="GO:0051301">
    <property type="term" value="P:cell division"/>
    <property type="evidence" value="ECO:0007669"/>
    <property type="project" value="UniProtKB-KW"/>
</dbReference>
<dbReference type="PANTHER" id="PTHR47755:SF1">
    <property type="entry name" value="CELL DIVISION PROTEIN FTSX"/>
    <property type="match status" value="1"/>
</dbReference>
<dbReference type="GO" id="GO:0032153">
    <property type="term" value="C:cell division site"/>
    <property type="evidence" value="ECO:0007669"/>
    <property type="project" value="TreeGrafter"/>
</dbReference>
<dbReference type="AlphaFoldDB" id="A0A4Q0Y096"/>
<evidence type="ECO:0000313" key="3">
    <source>
        <dbReference type="Proteomes" id="UP000290191"/>
    </source>
</evidence>